<dbReference type="SUPFAM" id="SSF101447">
    <property type="entry name" value="Formin homology 2 domain (FH2 domain)"/>
    <property type="match status" value="1"/>
</dbReference>
<name>A0A3Q2Y8F2_HIPCM</name>
<protein>
    <recommendedName>
        <fullName evidence="3">FH2 domain-containing protein</fullName>
    </recommendedName>
</protein>
<dbReference type="Proteomes" id="UP000264820">
    <property type="component" value="Unplaced"/>
</dbReference>
<evidence type="ECO:0008006" key="3">
    <source>
        <dbReference type="Google" id="ProtNLM"/>
    </source>
</evidence>
<keyword evidence="2" id="KW-1185">Reference proteome</keyword>
<dbReference type="GeneTree" id="ENSGT00940000154289"/>
<proteinExistence type="predicted"/>
<dbReference type="STRING" id="109280.ENSHCOP00000014029"/>
<dbReference type="Ensembl" id="ENSHCOT00000021525.1">
    <property type="protein sequence ID" value="ENSHCOP00000014029.1"/>
    <property type="gene ID" value="ENSHCOG00000017305.1"/>
</dbReference>
<sequence>MTWNLDWEKLQCHLQATILSLCLETCAYPLPEPHDLFQASQMKFEDFQKDLRKLRRDLTGKVTRPHSPDLLLKSLDARLLPARLSLQLPLTVTPSFLELSTSFSVKPKPGEKEASPNTLFGLWHEFSTDFKEQWKKQNKLMLKERLKMAEECFKQAKEKASYNVKPKHATGIVRRPFSSSEFCRSTLLYLK</sequence>
<reference evidence="1" key="2">
    <citation type="submission" date="2025-09" db="UniProtKB">
        <authorList>
            <consortium name="Ensembl"/>
        </authorList>
    </citation>
    <scope>IDENTIFICATION</scope>
</reference>
<evidence type="ECO:0000313" key="2">
    <source>
        <dbReference type="Proteomes" id="UP000264820"/>
    </source>
</evidence>
<evidence type="ECO:0000313" key="1">
    <source>
        <dbReference type="Ensembl" id="ENSHCOP00000014029.1"/>
    </source>
</evidence>
<dbReference type="InterPro" id="IPR042201">
    <property type="entry name" value="FH2_Formin_sf"/>
</dbReference>
<accession>A0A3Q2Y8F2</accession>
<dbReference type="Gene3D" id="1.20.58.2220">
    <property type="entry name" value="Formin, FH2 domain"/>
    <property type="match status" value="1"/>
</dbReference>
<organism evidence="1 2">
    <name type="scientific">Hippocampus comes</name>
    <name type="common">Tiger tail seahorse</name>
    <dbReference type="NCBI Taxonomy" id="109280"/>
    <lineage>
        <taxon>Eukaryota</taxon>
        <taxon>Metazoa</taxon>
        <taxon>Chordata</taxon>
        <taxon>Craniata</taxon>
        <taxon>Vertebrata</taxon>
        <taxon>Euteleostomi</taxon>
        <taxon>Actinopterygii</taxon>
        <taxon>Neopterygii</taxon>
        <taxon>Teleostei</taxon>
        <taxon>Neoteleostei</taxon>
        <taxon>Acanthomorphata</taxon>
        <taxon>Syngnathiaria</taxon>
        <taxon>Syngnathiformes</taxon>
        <taxon>Syngnathoidei</taxon>
        <taxon>Syngnathidae</taxon>
        <taxon>Hippocampus</taxon>
    </lineage>
</organism>
<dbReference type="AlphaFoldDB" id="A0A3Q2Y8F2"/>
<reference evidence="1" key="1">
    <citation type="submission" date="2025-08" db="UniProtKB">
        <authorList>
            <consortium name="Ensembl"/>
        </authorList>
    </citation>
    <scope>IDENTIFICATION</scope>
</reference>